<gene>
    <name evidence="3" type="ORF">Lnau_2566</name>
</gene>
<proteinExistence type="inferred from homology"/>
<dbReference type="InterPro" id="IPR035959">
    <property type="entry name" value="RutC-like_sf"/>
</dbReference>
<dbReference type="GO" id="GO:0019239">
    <property type="term" value="F:deaminase activity"/>
    <property type="evidence" value="ECO:0007669"/>
    <property type="project" value="TreeGrafter"/>
</dbReference>
<dbReference type="InterPro" id="IPR006175">
    <property type="entry name" value="YjgF/YER057c/UK114"/>
</dbReference>
<sequence length="149" mass="16236">MKYKLASLLLMMGISFNSIAESIKESIDTKNAPAPIGTYSQAIKFGNSIYISGQIAVDPATGELVQGNFTNQIRQAFTNISEISKAAGGSIDDIVKLTIYLTELKNFAEVNEVMKEFFQQPYPARAVIEIKALPKNALVEIEAVMGKTV</sequence>
<dbReference type="Proteomes" id="UP000054725">
    <property type="component" value="Unassembled WGS sequence"/>
</dbReference>
<protein>
    <submittedName>
        <fullName evidence="3">Endoribonuclease L-PSP</fullName>
    </submittedName>
</protein>
<dbReference type="AlphaFoldDB" id="A0A0W0WLD6"/>
<organism evidence="3 4">
    <name type="scientific">Legionella nautarum</name>
    <dbReference type="NCBI Taxonomy" id="45070"/>
    <lineage>
        <taxon>Bacteria</taxon>
        <taxon>Pseudomonadati</taxon>
        <taxon>Pseudomonadota</taxon>
        <taxon>Gammaproteobacteria</taxon>
        <taxon>Legionellales</taxon>
        <taxon>Legionellaceae</taxon>
        <taxon>Legionella</taxon>
    </lineage>
</organism>
<evidence type="ECO:0000313" key="3">
    <source>
        <dbReference type="EMBL" id="KTD32918.1"/>
    </source>
</evidence>
<dbReference type="GO" id="GO:0005829">
    <property type="term" value="C:cytosol"/>
    <property type="evidence" value="ECO:0007669"/>
    <property type="project" value="TreeGrafter"/>
</dbReference>
<dbReference type="Gene3D" id="3.30.1330.40">
    <property type="entry name" value="RutC-like"/>
    <property type="match status" value="1"/>
</dbReference>
<dbReference type="NCBIfam" id="TIGR00004">
    <property type="entry name" value="Rid family detoxifying hydrolase"/>
    <property type="match status" value="1"/>
</dbReference>
<dbReference type="PROSITE" id="PS01094">
    <property type="entry name" value="UPF0076"/>
    <property type="match status" value="1"/>
</dbReference>
<keyword evidence="4" id="KW-1185">Reference proteome</keyword>
<dbReference type="SUPFAM" id="SSF55298">
    <property type="entry name" value="YjgF-like"/>
    <property type="match status" value="1"/>
</dbReference>
<comment type="caution">
    <text evidence="3">The sequence shown here is derived from an EMBL/GenBank/DDBJ whole genome shotgun (WGS) entry which is preliminary data.</text>
</comment>
<dbReference type="EMBL" id="LNYO01000024">
    <property type="protein sequence ID" value="KTD32918.1"/>
    <property type="molecule type" value="Genomic_DNA"/>
</dbReference>
<dbReference type="PANTHER" id="PTHR11803:SF39">
    <property type="entry name" value="2-IMINOBUTANOATE_2-IMINOPROPANOATE DEAMINASE"/>
    <property type="match status" value="1"/>
</dbReference>
<comment type="similarity">
    <text evidence="1">Belongs to the RutC family.</text>
</comment>
<feature type="signal peptide" evidence="2">
    <location>
        <begin position="1"/>
        <end position="20"/>
    </location>
</feature>
<dbReference type="PANTHER" id="PTHR11803">
    <property type="entry name" value="2-IMINOBUTANOATE/2-IMINOPROPANOATE DEAMINASE RIDA"/>
    <property type="match status" value="1"/>
</dbReference>
<evidence type="ECO:0000256" key="2">
    <source>
        <dbReference type="SAM" id="SignalP"/>
    </source>
</evidence>
<accession>A0A0W0WLD6</accession>
<keyword evidence="2" id="KW-0732">Signal</keyword>
<dbReference type="CDD" id="cd00448">
    <property type="entry name" value="YjgF_YER057c_UK114_family"/>
    <property type="match status" value="1"/>
</dbReference>
<reference evidence="3 4" key="1">
    <citation type="submission" date="2015-11" db="EMBL/GenBank/DDBJ databases">
        <title>Genomic analysis of 38 Legionella species identifies large and diverse effector repertoires.</title>
        <authorList>
            <person name="Burstein D."/>
            <person name="Amaro F."/>
            <person name="Zusman T."/>
            <person name="Lifshitz Z."/>
            <person name="Cohen O."/>
            <person name="Gilbert J.A."/>
            <person name="Pupko T."/>
            <person name="Shuman H.A."/>
            <person name="Segal G."/>
        </authorList>
    </citation>
    <scope>NUCLEOTIDE SEQUENCE [LARGE SCALE GENOMIC DNA]</scope>
    <source>
        <strain evidence="3 4">ATCC 49506</strain>
    </source>
</reference>
<dbReference type="STRING" id="45070.Lnau_2566"/>
<dbReference type="PATRIC" id="fig|45070.6.peg.2707"/>
<evidence type="ECO:0000256" key="1">
    <source>
        <dbReference type="ARBA" id="ARBA00010552"/>
    </source>
</evidence>
<name>A0A0W0WLD6_9GAMM</name>
<evidence type="ECO:0000313" key="4">
    <source>
        <dbReference type="Proteomes" id="UP000054725"/>
    </source>
</evidence>
<dbReference type="FunFam" id="3.30.1330.40:FF:000001">
    <property type="entry name" value="L-PSP family endoribonuclease"/>
    <property type="match status" value="1"/>
</dbReference>
<dbReference type="InterPro" id="IPR006056">
    <property type="entry name" value="RidA"/>
</dbReference>
<feature type="chain" id="PRO_5006915555" evidence="2">
    <location>
        <begin position="21"/>
        <end position="149"/>
    </location>
</feature>
<dbReference type="InterPro" id="IPR019897">
    <property type="entry name" value="RidA_CS"/>
</dbReference>
<dbReference type="Pfam" id="PF01042">
    <property type="entry name" value="Ribonuc_L-PSP"/>
    <property type="match status" value="1"/>
</dbReference>